<dbReference type="EMBL" id="PIUK01000490">
    <property type="protein sequence ID" value="MBY6278389.1"/>
    <property type="molecule type" value="Genomic_DNA"/>
</dbReference>
<dbReference type="InterPro" id="IPR012340">
    <property type="entry name" value="NA-bd_OB-fold"/>
</dbReference>
<dbReference type="GO" id="GO:0005886">
    <property type="term" value="C:plasma membrane"/>
    <property type="evidence" value="ECO:0007669"/>
    <property type="project" value="TreeGrafter"/>
</dbReference>
<comment type="subcellular location">
    <subcellularLocation>
        <location evidence="1">Membrane</location>
        <topology evidence="1">Multi-pass membrane protein</topology>
    </subcellularLocation>
</comment>
<dbReference type="Gene3D" id="2.40.50.140">
    <property type="entry name" value="Nucleic acid-binding proteins"/>
    <property type="match status" value="1"/>
</dbReference>
<evidence type="ECO:0000256" key="3">
    <source>
        <dbReference type="ARBA" id="ARBA00022989"/>
    </source>
</evidence>
<keyword evidence="3" id="KW-1133">Transmembrane helix</keyword>
<dbReference type="PANTHER" id="PTHR33507:SF3">
    <property type="entry name" value="INNER MEMBRANE PROTEIN YBBJ"/>
    <property type="match status" value="1"/>
</dbReference>
<dbReference type="PANTHER" id="PTHR33507">
    <property type="entry name" value="INNER MEMBRANE PROTEIN YBBJ"/>
    <property type="match status" value="1"/>
</dbReference>
<evidence type="ECO:0000256" key="1">
    <source>
        <dbReference type="ARBA" id="ARBA00004141"/>
    </source>
</evidence>
<feature type="non-terminal residue" evidence="6">
    <location>
        <position position="1"/>
    </location>
</feature>
<comment type="caution">
    <text evidence="6">The sequence shown here is derived from an EMBL/GenBank/DDBJ whole genome shotgun (WGS) entry which is preliminary data.</text>
</comment>
<dbReference type="Pfam" id="PF01957">
    <property type="entry name" value="NfeD"/>
    <property type="match status" value="1"/>
</dbReference>
<feature type="domain" description="NfeD-like C-terminal" evidence="5">
    <location>
        <begin position="17"/>
        <end position="71"/>
    </location>
</feature>
<evidence type="ECO:0000256" key="2">
    <source>
        <dbReference type="ARBA" id="ARBA00022692"/>
    </source>
</evidence>
<dbReference type="InterPro" id="IPR052165">
    <property type="entry name" value="Membrane_assoc_protease"/>
</dbReference>
<evidence type="ECO:0000313" key="7">
    <source>
        <dbReference type="Proteomes" id="UP000732377"/>
    </source>
</evidence>
<sequence>TLKDTAKDWSAQAEDRARLVGREGVSLTVLRPAGTAVFDDQRLDVVTEGEFIPAGVPVKIVRVEGTRIVVRAMAK</sequence>
<dbReference type="Proteomes" id="UP000732377">
    <property type="component" value="Unassembled WGS sequence"/>
</dbReference>
<proteinExistence type="predicted"/>
<name>A0A953LKJ6_SYMTR</name>
<dbReference type="InterPro" id="IPR002810">
    <property type="entry name" value="NfeD-like_C"/>
</dbReference>
<evidence type="ECO:0000256" key="4">
    <source>
        <dbReference type="ARBA" id="ARBA00023136"/>
    </source>
</evidence>
<reference evidence="6" key="1">
    <citation type="submission" date="2017-11" db="EMBL/GenBank/DDBJ databases">
        <title>Three new genomes from thermophilic consortium.</title>
        <authorList>
            <person name="Quaggio R."/>
            <person name="Amgarten D."/>
            <person name="Setubal J.C."/>
        </authorList>
    </citation>
    <scope>NUCLEOTIDE SEQUENCE</scope>
    <source>
        <strain evidence="6">ZCTH01-B2</strain>
    </source>
</reference>
<dbReference type="RefSeq" id="WP_273381882.1">
    <property type="nucleotide sequence ID" value="NZ_PIUK01000490.1"/>
</dbReference>
<evidence type="ECO:0000313" key="6">
    <source>
        <dbReference type="EMBL" id="MBY6278389.1"/>
    </source>
</evidence>
<organism evidence="6 7">
    <name type="scientific">Symbiobacterium thermophilum</name>
    <dbReference type="NCBI Taxonomy" id="2734"/>
    <lineage>
        <taxon>Bacteria</taxon>
        <taxon>Bacillati</taxon>
        <taxon>Bacillota</taxon>
        <taxon>Clostridia</taxon>
        <taxon>Eubacteriales</taxon>
        <taxon>Symbiobacteriaceae</taxon>
        <taxon>Symbiobacterium</taxon>
    </lineage>
</organism>
<evidence type="ECO:0000259" key="5">
    <source>
        <dbReference type="Pfam" id="PF01957"/>
    </source>
</evidence>
<dbReference type="AlphaFoldDB" id="A0A953LKJ6"/>
<accession>A0A953LKJ6</accession>
<gene>
    <name evidence="6" type="ORF">CWE10_20020</name>
</gene>
<protein>
    <recommendedName>
        <fullName evidence="5">NfeD-like C-terminal domain-containing protein</fullName>
    </recommendedName>
</protein>
<keyword evidence="2" id="KW-0812">Transmembrane</keyword>
<keyword evidence="4" id="KW-0472">Membrane</keyword>